<evidence type="ECO:0000256" key="2">
    <source>
        <dbReference type="SAM" id="Phobius"/>
    </source>
</evidence>
<keyword evidence="4" id="KW-1185">Reference proteome</keyword>
<keyword evidence="2" id="KW-0812">Transmembrane</keyword>
<dbReference type="EMBL" id="WRPM01000085">
    <property type="protein sequence ID" value="MVT27052.1"/>
    <property type="molecule type" value="Genomic_DNA"/>
</dbReference>
<comment type="caution">
    <text evidence="3">The sequence shown here is derived from an EMBL/GenBank/DDBJ whole genome shotgun (WGS) entry which is preliminary data.</text>
</comment>
<protein>
    <submittedName>
        <fullName evidence="3">DUF2933 domain-containing protein</fullName>
    </submittedName>
</protein>
<feature type="compositionally biased region" description="Basic and acidic residues" evidence="1">
    <location>
        <begin position="1"/>
        <end position="10"/>
    </location>
</feature>
<dbReference type="AlphaFoldDB" id="A0A7K1UL43"/>
<accession>A0A7K1UL43</accession>
<name>A0A7K1UL43_9MICC</name>
<dbReference type="OrthoDB" id="5298481at2"/>
<gene>
    <name evidence="3" type="ORF">GNZ21_11920</name>
</gene>
<dbReference type="Pfam" id="PF11666">
    <property type="entry name" value="DUF2933"/>
    <property type="match status" value="1"/>
</dbReference>
<feature type="transmembrane region" description="Helical" evidence="2">
    <location>
        <begin position="29"/>
        <end position="48"/>
    </location>
</feature>
<reference evidence="3 4" key="1">
    <citation type="submission" date="2019-12" db="EMBL/GenBank/DDBJ databases">
        <title>Nesterenkonia muleiensis sp. nov., a novel actinobacterium isolated from sap of Populus euphratica.</title>
        <authorList>
            <person name="Wang R."/>
        </authorList>
    </citation>
    <scope>NUCLEOTIDE SEQUENCE [LARGE SCALE GENOMIC DNA]</scope>
    <source>
        <strain evidence="3 4">F10</strain>
    </source>
</reference>
<dbReference type="Proteomes" id="UP000460157">
    <property type="component" value="Unassembled WGS sequence"/>
</dbReference>
<dbReference type="RefSeq" id="WP_157324624.1">
    <property type="nucleotide sequence ID" value="NZ_BMFX01000021.1"/>
</dbReference>
<evidence type="ECO:0000256" key="1">
    <source>
        <dbReference type="SAM" id="MobiDB-lite"/>
    </source>
</evidence>
<evidence type="ECO:0000313" key="4">
    <source>
        <dbReference type="Proteomes" id="UP000460157"/>
    </source>
</evidence>
<proteinExistence type="predicted"/>
<keyword evidence="2" id="KW-1133">Transmembrane helix</keyword>
<keyword evidence="2" id="KW-0472">Membrane</keyword>
<feature type="transmembrane region" description="Helical" evidence="2">
    <location>
        <begin position="54"/>
        <end position="73"/>
    </location>
</feature>
<sequence length="92" mass="9731">MTAPDSEHQEPHHRHAGPVSTPRPGGTPIYAWGVVALALIGIIIYLLVDHWPHVVAALPYLGIIAMMLMHIFGHGGHGKAGSKNGGGPHSDH</sequence>
<feature type="region of interest" description="Disordered" evidence="1">
    <location>
        <begin position="1"/>
        <end position="25"/>
    </location>
</feature>
<organism evidence="3 4">
    <name type="scientific">Nesterenkonia alkaliphila</name>
    <dbReference type="NCBI Taxonomy" id="1463631"/>
    <lineage>
        <taxon>Bacteria</taxon>
        <taxon>Bacillati</taxon>
        <taxon>Actinomycetota</taxon>
        <taxon>Actinomycetes</taxon>
        <taxon>Micrococcales</taxon>
        <taxon>Micrococcaceae</taxon>
        <taxon>Nesterenkonia</taxon>
    </lineage>
</organism>
<evidence type="ECO:0000313" key="3">
    <source>
        <dbReference type="EMBL" id="MVT27052.1"/>
    </source>
</evidence>
<dbReference type="InterPro" id="IPR021682">
    <property type="entry name" value="DUF2933"/>
</dbReference>